<reference evidence="9" key="1">
    <citation type="journal article" date="2023" name="bioRxiv">
        <title>Improved chromosome-level genome assembly for marigold (Tagetes erecta).</title>
        <authorList>
            <person name="Jiang F."/>
            <person name="Yuan L."/>
            <person name="Wang S."/>
            <person name="Wang H."/>
            <person name="Xu D."/>
            <person name="Wang A."/>
            <person name="Fan W."/>
        </authorList>
    </citation>
    <scope>NUCLEOTIDE SEQUENCE</scope>
    <source>
        <strain evidence="9">WSJ</strain>
        <tissue evidence="9">Leaf</tissue>
    </source>
</reference>
<evidence type="ECO:0000256" key="6">
    <source>
        <dbReference type="ARBA" id="ARBA00022963"/>
    </source>
</evidence>
<evidence type="ECO:0000313" key="9">
    <source>
        <dbReference type="EMBL" id="KAK1424865.1"/>
    </source>
</evidence>
<keyword evidence="4 8" id="KW-0732">Signal</keyword>
<evidence type="ECO:0000256" key="4">
    <source>
        <dbReference type="ARBA" id="ARBA00022729"/>
    </source>
</evidence>
<dbReference type="InterPro" id="IPR036514">
    <property type="entry name" value="SGNH_hydro_sf"/>
</dbReference>
<sequence>MASNLGLLFPLLLQLATLMQFLTVIVTSQQPQVPCFFIFGDSLVDNGNNNRLVTQAKANYSPYGVDFPQIPTGRFTNGLNSADYIAQFLGFTTFIQPYPNATNEEIVRGVNYGSGAAGILEESGSRLGDRISLSQQLVRHATIVARIKLLQRNITFTNEYLKRCIYTVNMGSNDYINNYFMPNDYTSSRIYTPDQYATLLIRRYSLQLRTLYNLGARKIAVFGLGLIGCTPYEIAMFGTNGQPCVESINNAVKLFNDKLKPLIDDLNNDFIDGSFTYINITSISTPQEGAVAPPNVPCCSQLRPDGQCVPNSTPCPNRDLFIWFDGFHPTEVANRVLASRSYKEVSPMDTDPYDISQLAQISI</sequence>
<comment type="subcellular location">
    <subcellularLocation>
        <location evidence="1">Secreted</location>
    </subcellularLocation>
</comment>
<dbReference type="EMBL" id="JAUHHV010000005">
    <property type="protein sequence ID" value="KAK1424865.1"/>
    <property type="molecule type" value="Genomic_DNA"/>
</dbReference>
<dbReference type="InterPro" id="IPR035669">
    <property type="entry name" value="SGNH_plant_lipase-like"/>
</dbReference>
<dbReference type="AlphaFoldDB" id="A0AAD8KKV1"/>
<organism evidence="9 10">
    <name type="scientific">Tagetes erecta</name>
    <name type="common">African marigold</name>
    <dbReference type="NCBI Taxonomy" id="13708"/>
    <lineage>
        <taxon>Eukaryota</taxon>
        <taxon>Viridiplantae</taxon>
        <taxon>Streptophyta</taxon>
        <taxon>Embryophyta</taxon>
        <taxon>Tracheophyta</taxon>
        <taxon>Spermatophyta</taxon>
        <taxon>Magnoliopsida</taxon>
        <taxon>eudicotyledons</taxon>
        <taxon>Gunneridae</taxon>
        <taxon>Pentapetalae</taxon>
        <taxon>asterids</taxon>
        <taxon>campanulids</taxon>
        <taxon>Asterales</taxon>
        <taxon>Asteraceae</taxon>
        <taxon>Asteroideae</taxon>
        <taxon>Heliantheae alliance</taxon>
        <taxon>Tageteae</taxon>
        <taxon>Tagetes</taxon>
    </lineage>
</organism>
<dbReference type="Gene3D" id="3.40.50.1110">
    <property type="entry name" value="SGNH hydrolase"/>
    <property type="match status" value="1"/>
</dbReference>
<dbReference type="SUPFAM" id="SSF52266">
    <property type="entry name" value="SGNH hydrolase"/>
    <property type="match status" value="1"/>
</dbReference>
<name>A0AAD8KKV1_TARER</name>
<dbReference type="GO" id="GO:0016042">
    <property type="term" value="P:lipid catabolic process"/>
    <property type="evidence" value="ECO:0007669"/>
    <property type="project" value="UniProtKB-KW"/>
</dbReference>
<dbReference type="InterPro" id="IPR051238">
    <property type="entry name" value="GDSL_esterase/lipase"/>
</dbReference>
<dbReference type="Pfam" id="PF00657">
    <property type="entry name" value="Lipase_GDSL"/>
    <property type="match status" value="1"/>
</dbReference>
<proteinExistence type="inferred from homology"/>
<gene>
    <name evidence="9" type="ORF">QVD17_20205</name>
</gene>
<dbReference type="GO" id="GO:0016788">
    <property type="term" value="F:hydrolase activity, acting on ester bonds"/>
    <property type="evidence" value="ECO:0007669"/>
    <property type="project" value="InterPro"/>
</dbReference>
<feature type="signal peptide" evidence="8">
    <location>
        <begin position="1"/>
        <end position="28"/>
    </location>
</feature>
<dbReference type="InterPro" id="IPR001087">
    <property type="entry name" value="GDSL"/>
</dbReference>
<evidence type="ECO:0000256" key="7">
    <source>
        <dbReference type="ARBA" id="ARBA00023098"/>
    </source>
</evidence>
<evidence type="ECO:0000256" key="5">
    <source>
        <dbReference type="ARBA" id="ARBA00022801"/>
    </source>
</evidence>
<evidence type="ECO:0000256" key="8">
    <source>
        <dbReference type="SAM" id="SignalP"/>
    </source>
</evidence>
<protein>
    <submittedName>
        <fullName evidence="9">Uncharacterized protein</fullName>
    </submittedName>
</protein>
<dbReference type="PANTHER" id="PTHR45650:SF9">
    <property type="entry name" value="SGNH HYDROLASE-TYPE ESTERASE DOMAIN-CONTAINING PROTEIN"/>
    <property type="match status" value="1"/>
</dbReference>
<comment type="caution">
    <text evidence="9">The sequence shown here is derived from an EMBL/GenBank/DDBJ whole genome shotgun (WGS) entry which is preliminary data.</text>
</comment>
<dbReference type="PANTHER" id="PTHR45650">
    <property type="entry name" value="GDSL-LIKE LIPASE/ACYLHYDROLASE-RELATED"/>
    <property type="match status" value="1"/>
</dbReference>
<keyword evidence="6" id="KW-0442">Lipid degradation</keyword>
<dbReference type="Proteomes" id="UP001229421">
    <property type="component" value="Unassembled WGS sequence"/>
</dbReference>
<keyword evidence="10" id="KW-1185">Reference proteome</keyword>
<comment type="similarity">
    <text evidence="2">Belongs to the 'GDSL' lipolytic enzyme family.</text>
</comment>
<evidence type="ECO:0000256" key="3">
    <source>
        <dbReference type="ARBA" id="ARBA00022525"/>
    </source>
</evidence>
<dbReference type="GO" id="GO:0005576">
    <property type="term" value="C:extracellular region"/>
    <property type="evidence" value="ECO:0007669"/>
    <property type="project" value="UniProtKB-SubCell"/>
</dbReference>
<evidence type="ECO:0000256" key="2">
    <source>
        <dbReference type="ARBA" id="ARBA00008668"/>
    </source>
</evidence>
<accession>A0AAD8KKV1</accession>
<feature type="chain" id="PRO_5042099770" evidence="8">
    <location>
        <begin position="29"/>
        <end position="363"/>
    </location>
</feature>
<dbReference type="CDD" id="cd01837">
    <property type="entry name" value="SGNH_plant_lipase_like"/>
    <property type="match status" value="1"/>
</dbReference>
<keyword evidence="7" id="KW-0443">Lipid metabolism</keyword>
<evidence type="ECO:0000313" key="10">
    <source>
        <dbReference type="Proteomes" id="UP001229421"/>
    </source>
</evidence>
<keyword evidence="5" id="KW-0378">Hydrolase</keyword>
<evidence type="ECO:0000256" key="1">
    <source>
        <dbReference type="ARBA" id="ARBA00004613"/>
    </source>
</evidence>
<keyword evidence="3" id="KW-0964">Secreted</keyword>